<accession>A0A401P994</accession>
<dbReference type="PANTHER" id="PTHR16096:SF8">
    <property type="entry name" value="TRAFFICKING PROTEIN PARTICLE COMPLEX SUBUNIT 14"/>
    <property type="match status" value="1"/>
</dbReference>
<proteinExistence type="predicted"/>
<evidence type="ECO:0000259" key="1">
    <source>
        <dbReference type="Pfam" id="PF15806"/>
    </source>
</evidence>
<dbReference type="Pfam" id="PF15806">
    <property type="entry name" value="TRAPP14_N"/>
    <property type="match status" value="1"/>
</dbReference>
<organism evidence="3 4">
    <name type="scientific">Scyliorhinus torazame</name>
    <name type="common">Cloudy catshark</name>
    <name type="synonym">Catulus torazame</name>
    <dbReference type="NCBI Taxonomy" id="75743"/>
    <lineage>
        <taxon>Eukaryota</taxon>
        <taxon>Metazoa</taxon>
        <taxon>Chordata</taxon>
        <taxon>Craniata</taxon>
        <taxon>Vertebrata</taxon>
        <taxon>Chondrichthyes</taxon>
        <taxon>Elasmobranchii</taxon>
        <taxon>Galeomorphii</taxon>
        <taxon>Galeoidea</taxon>
        <taxon>Carcharhiniformes</taxon>
        <taxon>Scyliorhinidae</taxon>
        <taxon>Scyliorhinus</taxon>
    </lineage>
</organism>
<dbReference type="EMBL" id="BFAA01003228">
    <property type="protein sequence ID" value="GCB69731.1"/>
    <property type="molecule type" value="Genomic_DNA"/>
</dbReference>
<evidence type="ECO:0000259" key="2">
    <source>
        <dbReference type="Pfam" id="PF23652"/>
    </source>
</evidence>
<dbReference type="InterPro" id="IPR055452">
    <property type="entry name" value="TRAPP14_C"/>
</dbReference>
<name>A0A401P994_SCYTO</name>
<dbReference type="AlphaFoldDB" id="A0A401P994"/>
<dbReference type="InterPro" id="IPR031626">
    <property type="entry name" value="TRAPPC14"/>
</dbReference>
<dbReference type="InterPro" id="IPR055453">
    <property type="entry name" value="TRAPP14_N"/>
</dbReference>
<dbReference type="Pfam" id="PF23652">
    <property type="entry name" value="TRAPP14_C"/>
    <property type="match status" value="2"/>
</dbReference>
<evidence type="ECO:0000313" key="3">
    <source>
        <dbReference type="EMBL" id="GCB69731.1"/>
    </source>
</evidence>
<sequence>MGKTGPQFKVPSKGRSLSNTALELRFCVCYRVLLWDPCPVRDLPNQVLRLPAMVEEPIVSNDEVIFPLSVALDKLPVGTVKAKIIVTVWKQDQEKAEVREHGYLTILQNRNPSQIFREDQNTFKAQVSTLLTVLPPPTVKCRQLNVSGKQLTVIKVLNTSSQEEISIQDIRILPNFNASYLPMMPDGSVLLVDNVCHQSGDVSVASFYRLDGDSSRLPTQLSALEEQAFLFQLQVHERPQQETKEGLEVPLTAIVCWSTANLPLDNKIYTHYRLPNIQLNRPKFVMMASCESPVSLYKRFTVKYTLLNNLQDFLAVRLVWTPESALNTQAGKKLSEEDLRAAETTLNSVVCHTPLSHLGYCKKGSTVTYKVAFQVLRAGLFEVTPFPSNSQLCTFRDLLRTGSVMERRAITPPVGSPISRPLYLPAEKAALSVDKIAKRECKVLVVEPVK</sequence>
<dbReference type="STRING" id="75743.A0A401P994"/>
<feature type="domain" description="TRAPP14 N-terminal" evidence="1">
    <location>
        <begin position="52"/>
        <end position="283"/>
    </location>
</feature>
<protein>
    <submittedName>
        <fullName evidence="3">Uncharacterized protein</fullName>
    </submittedName>
</protein>
<comment type="caution">
    <text evidence="3">The sequence shown here is derived from an EMBL/GenBank/DDBJ whole genome shotgun (WGS) entry which is preliminary data.</text>
</comment>
<feature type="domain" description="TRAPP14 C-terminal" evidence="2">
    <location>
        <begin position="397"/>
        <end position="449"/>
    </location>
</feature>
<dbReference type="GO" id="GO:1990071">
    <property type="term" value="C:TRAPPII protein complex"/>
    <property type="evidence" value="ECO:0007669"/>
    <property type="project" value="TreeGrafter"/>
</dbReference>
<dbReference type="Proteomes" id="UP000288216">
    <property type="component" value="Unassembled WGS sequence"/>
</dbReference>
<reference evidence="3 4" key="1">
    <citation type="journal article" date="2018" name="Nat. Ecol. Evol.">
        <title>Shark genomes provide insights into elasmobranch evolution and the origin of vertebrates.</title>
        <authorList>
            <person name="Hara Y"/>
            <person name="Yamaguchi K"/>
            <person name="Onimaru K"/>
            <person name="Kadota M"/>
            <person name="Koyanagi M"/>
            <person name="Keeley SD"/>
            <person name="Tatsumi K"/>
            <person name="Tanaka K"/>
            <person name="Motone F"/>
            <person name="Kageyama Y"/>
            <person name="Nozu R"/>
            <person name="Adachi N"/>
            <person name="Nishimura O"/>
            <person name="Nakagawa R"/>
            <person name="Tanegashima C"/>
            <person name="Kiyatake I"/>
            <person name="Matsumoto R"/>
            <person name="Murakumo K"/>
            <person name="Nishida K"/>
            <person name="Terakita A"/>
            <person name="Kuratani S"/>
            <person name="Sato K"/>
            <person name="Hyodo S Kuraku.S."/>
        </authorList>
    </citation>
    <scope>NUCLEOTIDE SEQUENCE [LARGE SCALE GENOMIC DNA]</scope>
</reference>
<evidence type="ECO:0000313" key="4">
    <source>
        <dbReference type="Proteomes" id="UP000288216"/>
    </source>
</evidence>
<keyword evidence="4" id="KW-1185">Reference proteome</keyword>
<gene>
    <name evidence="3" type="ORF">scyTo_0008445</name>
</gene>
<dbReference type="OrthoDB" id="6047286at2759"/>
<feature type="domain" description="TRAPP14 C-terminal" evidence="2">
    <location>
        <begin position="284"/>
        <end position="383"/>
    </location>
</feature>
<dbReference type="OMA" id="FVMTARC"/>
<dbReference type="GO" id="GO:0060271">
    <property type="term" value="P:cilium assembly"/>
    <property type="evidence" value="ECO:0007669"/>
    <property type="project" value="InterPro"/>
</dbReference>
<dbReference type="GO" id="GO:0043014">
    <property type="term" value="F:alpha-tubulin binding"/>
    <property type="evidence" value="ECO:0007669"/>
    <property type="project" value="InterPro"/>
</dbReference>
<dbReference type="PANTHER" id="PTHR16096">
    <property type="entry name" value="MICROTUBULE-ASSOCIATED PROTEIN 11"/>
    <property type="match status" value="1"/>
</dbReference>